<dbReference type="SUPFAM" id="SSF52016">
    <property type="entry name" value="LeuD/IlvD-like"/>
    <property type="match status" value="1"/>
</dbReference>
<dbReference type="PANTHER" id="PTHR43345">
    <property type="entry name" value="3-ISOPROPYLMALATE DEHYDRATASE SMALL SUBUNIT 2-RELATED-RELATED"/>
    <property type="match status" value="1"/>
</dbReference>
<dbReference type="InterPro" id="IPR015928">
    <property type="entry name" value="Aconitase/3IPM_dehydase_swvl"/>
</dbReference>
<dbReference type="NCBIfam" id="TIGR02087">
    <property type="entry name" value="LEUD_arch"/>
    <property type="match status" value="1"/>
</dbReference>
<evidence type="ECO:0000313" key="4">
    <source>
        <dbReference type="EMBL" id="AOM65022.1"/>
    </source>
</evidence>
<dbReference type="PANTHER" id="PTHR43345:SF2">
    <property type="entry name" value="3-ISOPROPYLMALATE DEHYDRATASE SMALL SUBUNIT 1"/>
    <property type="match status" value="1"/>
</dbReference>
<feature type="domain" description="Aconitase A/isopropylmalate dehydratase small subunit swivel" evidence="3">
    <location>
        <begin position="56"/>
        <end position="122"/>
    </location>
</feature>
<proteinExistence type="inferred from homology"/>
<organism evidence="4">
    <name type="scientific">Schizymenia dubyi</name>
    <dbReference type="NCBI Taxonomy" id="38368"/>
    <lineage>
        <taxon>Eukaryota</taxon>
        <taxon>Rhodophyta</taxon>
        <taxon>Florideophyceae</taxon>
        <taxon>Rhodymeniophycidae</taxon>
        <taxon>Nemastomatales</taxon>
        <taxon>Schizymeniaceae</taxon>
        <taxon>Schizymenia</taxon>
    </lineage>
</organism>
<reference evidence="4" key="1">
    <citation type="journal article" date="2016" name="BMC Biol.">
        <title>Parallel evolution of highly conserved plastid genome architecture in red seaweeds and seed plants.</title>
        <authorList>
            <person name="Lee J."/>
            <person name="Cho C.H."/>
            <person name="Park S.I."/>
            <person name="Choi J.W."/>
            <person name="Song H.S."/>
            <person name="West J.A."/>
            <person name="Bhattacharya D."/>
            <person name="Yoon H.S."/>
        </authorList>
    </citation>
    <scope>NUCLEOTIDE SEQUENCE</scope>
</reference>
<sequence length="182" mass="19703">MKAQTIQGKVYVLGNDINTDQILTAEYMKINPATKDGYEELGSLAMSGLSENSLPFINESTKKSNYSIIVAGTNFGCGSSREHAPIALGASGIQAVIAESFARIFFRNCISTGEILPVQVNENLSKTLKTDDILTIIPSKNEIILPDNTKTIKFNDLGDLINIVNAGGLFNYARQINKISAK</sequence>
<dbReference type="EMBL" id="KX284712">
    <property type="protein sequence ID" value="AOM65022.1"/>
    <property type="molecule type" value="Genomic_DNA"/>
</dbReference>
<keyword evidence="2" id="KW-0456">Lyase</keyword>
<keyword evidence="4" id="KW-0934">Plastid</keyword>
<gene>
    <name evidence="4" type="primary">leuD</name>
    <name evidence="4" type="ORF">Schiz_139</name>
</gene>
<dbReference type="GeneID" id="29072357"/>
<evidence type="ECO:0000259" key="3">
    <source>
        <dbReference type="Pfam" id="PF00694"/>
    </source>
</evidence>
<dbReference type="GO" id="GO:0016836">
    <property type="term" value="F:hydro-lyase activity"/>
    <property type="evidence" value="ECO:0007669"/>
    <property type="project" value="InterPro"/>
</dbReference>
<dbReference type="InterPro" id="IPR033940">
    <property type="entry name" value="IPMI_Swivel"/>
</dbReference>
<dbReference type="InterPro" id="IPR011827">
    <property type="entry name" value="LeuD_type2/HacB/DmdB"/>
</dbReference>
<dbReference type="RefSeq" id="YP_009296087.1">
    <property type="nucleotide sequence ID" value="NC_031169.1"/>
</dbReference>
<dbReference type="Pfam" id="PF00694">
    <property type="entry name" value="Aconitase_C"/>
    <property type="match status" value="1"/>
</dbReference>
<evidence type="ECO:0000256" key="2">
    <source>
        <dbReference type="ARBA" id="ARBA00023239"/>
    </source>
</evidence>
<comment type="similarity">
    <text evidence="1">Belongs to the LeuD family. LeuD type 2 subfamily.</text>
</comment>
<protein>
    <recommendedName>
        <fullName evidence="3">Aconitase A/isopropylmalate dehydratase small subunit swivel domain-containing protein</fullName>
    </recommendedName>
</protein>
<dbReference type="CDD" id="cd01577">
    <property type="entry name" value="IPMI_Swivel"/>
    <property type="match status" value="1"/>
</dbReference>
<dbReference type="Gene3D" id="3.20.19.10">
    <property type="entry name" value="Aconitase, domain 4"/>
    <property type="match status" value="1"/>
</dbReference>
<dbReference type="InterPro" id="IPR050075">
    <property type="entry name" value="LeuD"/>
</dbReference>
<geneLocation type="plastid" evidence="4"/>
<name>A0A1C9C9H0_9FLOR</name>
<dbReference type="AlphaFoldDB" id="A0A1C9C9H0"/>
<evidence type="ECO:0000256" key="1">
    <source>
        <dbReference type="ARBA" id="ARBA00009869"/>
    </source>
</evidence>
<accession>A0A1C9C9H0</accession>
<dbReference type="InterPro" id="IPR000573">
    <property type="entry name" value="AconitaseA/IPMdHydase_ssu_swvl"/>
</dbReference>